<gene>
    <name evidence="1" type="ORF">SFRICE_035690</name>
</gene>
<dbReference type="EMBL" id="ODYU01003009">
    <property type="protein sequence ID" value="SOQ41229.1"/>
    <property type="molecule type" value="Genomic_DNA"/>
</dbReference>
<name>A0A2H1VK54_SPOFR</name>
<evidence type="ECO:0000313" key="1">
    <source>
        <dbReference type="EMBL" id="SOQ41229.1"/>
    </source>
</evidence>
<sequence length="61" mass="7059">MLLAYSRNVLTRNSTSFKPCKRLIFMSSFSRHTTRPSEFLVKTLRETKDPLGLIAKISKNK</sequence>
<organism evidence="1">
    <name type="scientific">Spodoptera frugiperda</name>
    <name type="common">Fall armyworm</name>
    <dbReference type="NCBI Taxonomy" id="7108"/>
    <lineage>
        <taxon>Eukaryota</taxon>
        <taxon>Metazoa</taxon>
        <taxon>Ecdysozoa</taxon>
        <taxon>Arthropoda</taxon>
        <taxon>Hexapoda</taxon>
        <taxon>Insecta</taxon>
        <taxon>Pterygota</taxon>
        <taxon>Neoptera</taxon>
        <taxon>Endopterygota</taxon>
        <taxon>Lepidoptera</taxon>
        <taxon>Glossata</taxon>
        <taxon>Ditrysia</taxon>
        <taxon>Noctuoidea</taxon>
        <taxon>Noctuidae</taxon>
        <taxon>Amphipyrinae</taxon>
        <taxon>Spodoptera</taxon>
    </lineage>
</organism>
<protein>
    <submittedName>
        <fullName evidence="1">SFRICE_035690</fullName>
    </submittedName>
</protein>
<dbReference type="AlphaFoldDB" id="A0A2H1VK54"/>
<reference evidence="1" key="1">
    <citation type="submission" date="2016-07" db="EMBL/GenBank/DDBJ databases">
        <authorList>
            <person name="Bretaudeau A."/>
        </authorList>
    </citation>
    <scope>NUCLEOTIDE SEQUENCE</scope>
    <source>
        <strain evidence="1">Rice</strain>
        <tissue evidence="1">Whole body</tissue>
    </source>
</reference>
<accession>A0A2H1VK54</accession>
<proteinExistence type="predicted"/>